<gene>
    <name evidence="3" type="ORF">PFICI_14698</name>
</gene>
<dbReference type="KEGG" id="pfy:PFICI_14698"/>
<dbReference type="SUPFAM" id="SSF110916">
    <property type="entry name" value="Peptidyl-tRNA hydrolase domain-like"/>
    <property type="match status" value="1"/>
</dbReference>
<feature type="domain" description="Prokaryotic-type class I peptide chain release factors" evidence="2">
    <location>
        <begin position="61"/>
        <end position="149"/>
    </location>
</feature>
<dbReference type="Proteomes" id="UP000030651">
    <property type="component" value="Unassembled WGS sequence"/>
</dbReference>
<sequence>MFRPAIRLPRAQSFPWAGRSLMFVRPVRHQAFDAAFDQDDLAEARKWYSSFKENELPKGQTSYSRSSGPGGQHVNKTETKATTVWAVHELTRILPKLMHPALRTSRYYTSRNDSLTIQAQTQRSRTANTDENVQKLVEEIQRIYRESVPGVTTAKKIKKYEAL</sequence>
<name>W3WKU3_PESFW</name>
<dbReference type="InterPro" id="IPR052104">
    <property type="entry name" value="Mito_Release_Factor_mL62"/>
</dbReference>
<dbReference type="RefSeq" id="XP_007841470.1">
    <property type="nucleotide sequence ID" value="XM_007843279.1"/>
</dbReference>
<evidence type="ECO:0000259" key="2">
    <source>
        <dbReference type="Pfam" id="PF00472"/>
    </source>
</evidence>
<dbReference type="FunCoup" id="W3WKU3">
    <property type="interactions" value="245"/>
</dbReference>
<reference evidence="4" key="1">
    <citation type="journal article" date="2015" name="BMC Genomics">
        <title>Genomic and transcriptomic analysis of the endophytic fungus Pestalotiopsis fici reveals its lifestyle and high potential for synthesis of natural products.</title>
        <authorList>
            <person name="Wang X."/>
            <person name="Zhang X."/>
            <person name="Liu L."/>
            <person name="Xiang M."/>
            <person name="Wang W."/>
            <person name="Sun X."/>
            <person name="Che Y."/>
            <person name="Guo L."/>
            <person name="Liu G."/>
            <person name="Guo L."/>
            <person name="Wang C."/>
            <person name="Yin W.B."/>
            <person name="Stadler M."/>
            <person name="Zhang X."/>
            <person name="Liu X."/>
        </authorList>
    </citation>
    <scope>NUCLEOTIDE SEQUENCE [LARGE SCALE GENOMIC DNA]</scope>
    <source>
        <strain evidence="4">W106-1 / CGMCC3.15140</strain>
    </source>
</reference>
<organism evidence="3 4">
    <name type="scientific">Pestalotiopsis fici (strain W106-1 / CGMCC3.15140)</name>
    <dbReference type="NCBI Taxonomy" id="1229662"/>
    <lineage>
        <taxon>Eukaryota</taxon>
        <taxon>Fungi</taxon>
        <taxon>Dikarya</taxon>
        <taxon>Ascomycota</taxon>
        <taxon>Pezizomycotina</taxon>
        <taxon>Sordariomycetes</taxon>
        <taxon>Xylariomycetidae</taxon>
        <taxon>Amphisphaeriales</taxon>
        <taxon>Sporocadaceae</taxon>
        <taxon>Pestalotiopsis</taxon>
    </lineage>
</organism>
<dbReference type="eggNOG" id="KOG3429">
    <property type="taxonomic scope" value="Eukaryota"/>
</dbReference>
<dbReference type="OMA" id="FQDQTHR"/>
<dbReference type="GO" id="GO:0070126">
    <property type="term" value="P:mitochondrial translational termination"/>
    <property type="evidence" value="ECO:0007669"/>
    <property type="project" value="TreeGrafter"/>
</dbReference>
<accession>W3WKU3</accession>
<keyword evidence="4" id="KW-1185">Reference proteome</keyword>
<dbReference type="GeneID" id="19279711"/>
<dbReference type="EMBL" id="KI912121">
    <property type="protein sequence ID" value="ETS73752.1"/>
    <property type="molecule type" value="Genomic_DNA"/>
</dbReference>
<dbReference type="GO" id="GO:0004045">
    <property type="term" value="F:peptidyl-tRNA hydrolase activity"/>
    <property type="evidence" value="ECO:0007669"/>
    <property type="project" value="TreeGrafter"/>
</dbReference>
<dbReference type="Pfam" id="PF00472">
    <property type="entry name" value="RF-1"/>
    <property type="match status" value="1"/>
</dbReference>
<proteinExistence type="predicted"/>
<evidence type="ECO:0000313" key="3">
    <source>
        <dbReference type="EMBL" id="ETS73752.1"/>
    </source>
</evidence>
<evidence type="ECO:0000256" key="1">
    <source>
        <dbReference type="SAM" id="MobiDB-lite"/>
    </source>
</evidence>
<dbReference type="PANTHER" id="PTHR11075:SF54">
    <property type="entry name" value="LARGE RIBOSOMAL SUBUNIT PROTEIN ML62"/>
    <property type="match status" value="1"/>
</dbReference>
<dbReference type="InterPro" id="IPR000352">
    <property type="entry name" value="Pep_chain_release_fac_I"/>
</dbReference>
<dbReference type="AlphaFoldDB" id="W3WKU3"/>
<dbReference type="PANTHER" id="PTHR11075">
    <property type="entry name" value="PEPTIDE CHAIN RELEASE FACTOR"/>
    <property type="match status" value="1"/>
</dbReference>
<evidence type="ECO:0000313" key="4">
    <source>
        <dbReference type="Proteomes" id="UP000030651"/>
    </source>
</evidence>
<dbReference type="InParanoid" id="W3WKU3"/>
<dbReference type="GO" id="GO:0016150">
    <property type="term" value="F:translation release factor activity, codon nonspecific"/>
    <property type="evidence" value="ECO:0007669"/>
    <property type="project" value="TreeGrafter"/>
</dbReference>
<dbReference type="STRING" id="1229662.W3WKU3"/>
<dbReference type="Gene3D" id="3.30.160.20">
    <property type="match status" value="1"/>
</dbReference>
<protein>
    <recommendedName>
        <fullName evidence="2">Prokaryotic-type class I peptide chain release factors domain-containing protein</fullName>
    </recommendedName>
</protein>
<dbReference type="HOGENOM" id="CLU_089470_0_0_1"/>
<dbReference type="GO" id="GO:0005762">
    <property type="term" value="C:mitochondrial large ribosomal subunit"/>
    <property type="evidence" value="ECO:0007669"/>
    <property type="project" value="TreeGrafter"/>
</dbReference>
<feature type="region of interest" description="Disordered" evidence="1">
    <location>
        <begin position="56"/>
        <end position="75"/>
    </location>
</feature>
<dbReference type="OrthoDB" id="270639at2759"/>